<dbReference type="PANTHER" id="PTHR43545">
    <property type="entry name" value="FORMATE DEHYDROGENASE, NITRATE-INDUCIBLE, IRON-SULFUR SUBUNIT"/>
    <property type="match status" value="1"/>
</dbReference>
<reference evidence="8 9" key="2">
    <citation type="submission" date="2010-03" db="EMBL/GenBank/DDBJ databases">
        <authorList>
            <person name="Pajon A."/>
        </authorList>
    </citation>
    <scope>NUCLEOTIDE SEQUENCE [LARGE SCALE GENOMIC DNA]</scope>
    <source>
        <strain evidence="9">7-10-1-b</strain>
    </source>
</reference>
<dbReference type="EMBL" id="FP929047">
    <property type="protein sequence ID" value="CBL05168.1"/>
    <property type="molecule type" value="Genomic_DNA"/>
</dbReference>
<dbReference type="Proteomes" id="UP000008805">
    <property type="component" value="Chromosome"/>
</dbReference>
<dbReference type="Gene3D" id="3.30.70.20">
    <property type="match status" value="1"/>
</dbReference>
<evidence type="ECO:0000313" key="9">
    <source>
        <dbReference type="Proteomes" id="UP000008805"/>
    </source>
</evidence>
<dbReference type="GO" id="GO:0051539">
    <property type="term" value="F:4 iron, 4 sulfur cluster binding"/>
    <property type="evidence" value="ECO:0007669"/>
    <property type="project" value="UniProtKB-KW"/>
</dbReference>
<evidence type="ECO:0000256" key="5">
    <source>
        <dbReference type="ARBA" id="ARBA00023004"/>
    </source>
</evidence>
<sequence length="118" mass="13122">MMGVEKALLIDYEYCLGCSECETACLAAHGSGPEALGIKVTKLGPWKTRDGSWQYDFVPIPTDWCDLCEERTDRGSRPACARRCRYGAITYGTVDELAALFKGKSKMLLFSPKSSDRR</sequence>
<dbReference type="PANTHER" id="PTHR43545:SF1">
    <property type="entry name" value="HYDROGENASE-2 OPERON PROTEIN HYBA"/>
    <property type="match status" value="1"/>
</dbReference>
<keyword evidence="2" id="KW-0004">4Fe-4S</keyword>
<dbReference type="KEGG" id="gpa:GPA_34540"/>
<comment type="subcellular location">
    <subcellularLocation>
        <location evidence="1">Cell envelope</location>
    </subcellularLocation>
</comment>
<evidence type="ECO:0000256" key="3">
    <source>
        <dbReference type="ARBA" id="ARBA00022723"/>
    </source>
</evidence>
<name>D6EBS1_9ACTN</name>
<evidence type="ECO:0000313" key="8">
    <source>
        <dbReference type="EMBL" id="CBL05168.1"/>
    </source>
</evidence>
<keyword evidence="9" id="KW-1185">Reference proteome</keyword>
<dbReference type="BioCyc" id="GPAM657308:GPA_RS16010-MONOMER"/>
<evidence type="ECO:0000256" key="6">
    <source>
        <dbReference type="ARBA" id="ARBA00023014"/>
    </source>
</evidence>
<evidence type="ECO:0000256" key="2">
    <source>
        <dbReference type="ARBA" id="ARBA00022485"/>
    </source>
</evidence>
<keyword evidence="6" id="KW-0411">Iron-sulfur</keyword>
<keyword evidence="4" id="KW-0677">Repeat</keyword>
<dbReference type="SUPFAM" id="SSF54862">
    <property type="entry name" value="4Fe-4S ferredoxins"/>
    <property type="match status" value="1"/>
</dbReference>
<evidence type="ECO:0000256" key="4">
    <source>
        <dbReference type="ARBA" id="ARBA00022737"/>
    </source>
</evidence>
<organism evidence="8 9">
    <name type="scientific">Gordonibacter pamelaeae 7-10-1-b</name>
    <dbReference type="NCBI Taxonomy" id="657308"/>
    <lineage>
        <taxon>Bacteria</taxon>
        <taxon>Bacillati</taxon>
        <taxon>Actinomycetota</taxon>
        <taxon>Coriobacteriia</taxon>
        <taxon>Eggerthellales</taxon>
        <taxon>Eggerthellaceae</taxon>
        <taxon>Gordonibacter</taxon>
    </lineage>
</organism>
<gene>
    <name evidence="8" type="ORF">GPA_34540</name>
</gene>
<dbReference type="HOGENOM" id="CLU_151196_0_0_11"/>
<dbReference type="InterPro" id="IPR051555">
    <property type="entry name" value="FDH_Electron_Transfer_Unit"/>
</dbReference>
<evidence type="ECO:0000256" key="1">
    <source>
        <dbReference type="ARBA" id="ARBA00004196"/>
    </source>
</evidence>
<accession>D6EBS1</accession>
<proteinExistence type="predicted"/>
<dbReference type="PROSITE" id="PS51379">
    <property type="entry name" value="4FE4S_FER_2"/>
    <property type="match status" value="1"/>
</dbReference>
<keyword evidence="5" id="KW-0408">Iron</keyword>
<dbReference type="InterPro" id="IPR017896">
    <property type="entry name" value="4Fe4S_Fe-S-bd"/>
</dbReference>
<dbReference type="RefSeq" id="WP_015540511.1">
    <property type="nucleotide sequence ID" value="NC_021021.1"/>
</dbReference>
<dbReference type="GO" id="GO:0030313">
    <property type="term" value="C:cell envelope"/>
    <property type="evidence" value="ECO:0007669"/>
    <property type="project" value="UniProtKB-SubCell"/>
</dbReference>
<evidence type="ECO:0000259" key="7">
    <source>
        <dbReference type="PROSITE" id="PS51379"/>
    </source>
</evidence>
<keyword evidence="3" id="KW-0479">Metal-binding</keyword>
<feature type="domain" description="4Fe-4S ferredoxin-type" evidence="7">
    <location>
        <begin position="6"/>
        <end position="25"/>
    </location>
</feature>
<dbReference type="AlphaFoldDB" id="D6EBS1"/>
<reference evidence="8 9" key="1">
    <citation type="submission" date="2010-03" db="EMBL/GenBank/DDBJ databases">
        <title>The genome sequence of Gordonibacter pamelaeae 7-10-1-bT.</title>
        <authorList>
            <consortium name="metaHIT consortium -- http://www.metahit.eu/"/>
            <person name="Pajon A."/>
            <person name="Turner K."/>
            <person name="Parkhill J."/>
            <person name="Timmis K."/>
            <person name="Oxley A."/>
            <person name="Wurdemann D."/>
        </authorList>
    </citation>
    <scope>NUCLEOTIDE SEQUENCE [LARGE SCALE GENOMIC DNA]</scope>
    <source>
        <strain evidence="9">7-10-1-b</strain>
    </source>
</reference>
<protein>
    <recommendedName>
        <fullName evidence="7">4Fe-4S ferredoxin-type domain-containing protein</fullName>
    </recommendedName>
</protein>
<dbReference type="GO" id="GO:0046872">
    <property type="term" value="F:metal ion binding"/>
    <property type="evidence" value="ECO:0007669"/>
    <property type="project" value="UniProtKB-KW"/>
</dbReference>